<reference evidence="4 5" key="1">
    <citation type="submission" date="2016-11" db="EMBL/GenBank/DDBJ databases">
        <authorList>
            <person name="Jaros S."/>
            <person name="Januszkiewicz K."/>
            <person name="Wedrychowicz H."/>
        </authorList>
    </citation>
    <scope>NUCLEOTIDE SEQUENCE [LARGE SCALE GENOMIC DNA]</scope>
    <source>
        <strain evidence="4 5">DSM 18119</strain>
    </source>
</reference>
<dbReference type="SUPFAM" id="SSF55347">
    <property type="entry name" value="Glyceraldehyde-3-phosphate dehydrogenase-like, C-terminal domain"/>
    <property type="match status" value="2"/>
</dbReference>
<dbReference type="InterPro" id="IPR005097">
    <property type="entry name" value="Sacchrp_dh_NADP-bd"/>
</dbReference>
<accession>A0A1M4WRQ9</accession>
<evidence type="ECO:0000259" key="2">
    <source>
        <dbReference type="Pfam" id="PF03435"/>
    </source>
</evidence>
<dbReference type="STRING" id="1121884.SAMN02745131_01198"/>
<dbReference type="InterPro" id="IPR032095">
    <property type="entry name" value="Sacchrp_dh-like_C"/>
</dbReference>
<dbReference type="InterPro" id="IPR036291">
    <property type="entry name" value="NAD(P)-bd_dom_sf"/>
</dbReference>
<sequence>MKSILLFGAGKSATVLIDYLLKNAEKEQWHLTLADAHPGMSQEKIGGSIFGTAVTIDISNEQERISLITQADIVISLLPPAYHIIVARDCITFSKNLLTASYIDESMRSLCENIEGKDLLFLCEMGLDPGIDHMSAKKMIDDIHEKNGRINSFISHCGGLVAQESDNNPWHYKISWNPRNVVMAGKAGAIYKQGGEIVELNYEDLFAEKRYVAIPGSEALCWYPNRDSLGYISKYGLQEANTFIRTTLRHPDYIYGWKNIIDLKLTSEDIFYNTDKCSLSMFFREHMDKNGFSEWLENKLRDQFDLSKGLLAELVNLVELEQKAADKGVDTPDEIMMVDGKGDLQKVDIDDLKINAAATLADKMHDASLTLKQLFYLGMDDDTTMINKGKCSASEVLQFALEKKLALQPGDKDLVIMLHEIEYTLDNQKYKSTASLVVTGENDANTAMAKTVGLPLGIAAKLILNGTIHDKGLLIPIYKSIYLPVLEELKEHGISFLEETIALN</sequence>
<evidence type="ECO:0000256" key="1">
    <source>
        <dbReference type="ARBA" id="ARBA00023002"/>
    </source>
</evidence>
<dbReference type="GO" id="GO:0019878">
    <property type="term" value="P:lysine biosynthetic process via aminoadipic acid"/>
    <property type="evidence" value="ECO:0007669"/>
    <property type="project" value="TreeGrafter"/>
</dbReference>
<dbReference type="PANTHER" id="PTHR11133">
    <property type="entry name" value="SACCHAROPINE DEHYDROGENASE"/>
    <property type="match status" value="1"/>
</dbReference>
<dbReference type="InterPro" id="IPR051168">
    <property type="entry name" value="AASS"/>
</dbReference>
<dbReference type="Gene3D" id="3.40.50.720">
    <property type="entry name" value="NAD(P)-binding Rossmann-like Domain"/>
    <property type="match status" value="2"/>
</dbReference>
<dbReference type="GO" id="GO:0005737">
    <property type="term" value="C:cytoplasm"/>
    <property type="evidence" value="ECO:0007669"/>
    <property type="project" value="TreeGrafter"/>
</dbReference>
<feature type="domain" description="Saccharopine dehydrogenase NADP binding" evidence="2">
    <location>
        <begin position="4"/>
        <end position="112"/>
    </location>
</feature>
<name>A0A1M4WRQ9_9BACT</name>
<dbReference type="Pfam" id="PF16653">
    <property type="entry name" value="Sacchrp_dh_C"/>
    <property type="match status" value="1"/>
</dbReference>
<dbReference type="PANTHER" id="PTHR11133:SF22">
    <property type="entry name" value="ALPHA-AMINOADIPIC SEMIALDEHYDE SYNTHASE, MITOCHONDRIAL"/>
    <property type="match status" value="1"/>
</dbReference>
<dbReference type="EMBL" id="FQUU01000004">
    <property type="protein sequence ID" value="SHE83909.1"/>
    <property type="molecule type" value="Genomic_DNA"/>
</dbReference>
<dbReference type="RefSeq" id="WP_072834415.1">
    <property type="nucleotide sequence ID" value="NZ_FQUU01000004.1"/>
</dbReference>
<evidence type="ECO:0000313" key="5">
    <source>
        <dbReference type="Proteomes" id="UP000184048"/>
    </source>
</evidence>
<dbReference type="Proteomes" id="UP000184048">
    <property type="component" value="Unassembled WGS sequence"/>
</dbReference>
<gene>
    <name evidence="4" type="ORF">SAMN02745131_01198</name>
</gene>
<dbReference type="AlphaFoldDB" id="A0A1M4WRQ9"/>
<evidence type="ECO:0000313" key="4">
    <source>
        <dbReference type="EMBL" id="SHE83909.1"/>
    </source>
</evidence>
<dbReference type="SUPFAM" id="SSF51735">
    <property type="entry name" value="NAD(P)-binding Rossmann-fold domains"/>
    <property type="match status" value="1"/>
</dbReference>
<feature type="domain" description="Saccharopine dehydrogenase-like C-terminal" evidence="3">
    <location>
        <begin position="126"/>
        <end position="494"/>
    </location>
</feature>
<organism evidence="4 5">
    <name type="scientific">Flavisolibacter ginsengisoli DSM 18119</name>
    <dbReference type="NCBI Taxonomy" id="1121884"/>
    <lineage>
        <taxon>Bacteria</taxon>
        <taxon>Pseudomonadati</taxon>
        <taxon>Bacteroidota</taxon>
        <taxon>Chitinophagia</taxon>
        <taxon>Chitinophagales</taxon>
        <taxon>Chitinophagaceae</taxon>
        <taxon>Flavisolibacter</taxon>
    </lineage>
</organism>
<dbReference type="Pfam" id="PF03435">
    <property type="entry name" value="Sacchrp_dh_NADP"/>
    <property type="match status" value="1"/>
</dbReference>
<dbReference type="GO" id="GO:0004753">
    <property type="term" value="F:saccharopine dehydrogenase activity"/>
    <property type="evidence" value="ECO:0007669"/>
    <property type="project" value="TreeGrafter"/>
</dbReference>
<dbReference type="Gene3D" id="3.30.360.10">
    <property type="entry name" value="Dihydrodipicolinate Reductase, domain 2"/>
    <property type="match status" value="1"/>
</dbReference>
<evidence type="ECO:0000259" key="3">
    <source>
        <dbReference type="Pfam" id="PF16653"/>
    </source>
</evidence>
<keyword evidence="5" id="KW-1185">Reference proteome</keyword>
<dbReference type="OrthoDB" id="973788at2"/>
<proteinExistence type="predicted"/>
<keyword evidence="1" id="KW-0560">Oxidoreductase</keyword>
<protein>
    <submittedName>
        <fullName evidence="4">Saccharopine dehydrogenase NADP binding domain-containing protein</fullName>
    </submittedName>
</protein>